<dbReference type="EMBL" id="SCKG01000019">
    <property type="protein sequence ID" value="TDG99844.1"/>
    <property type="molecule type" value="Genomic_DNA"/>
</dbReference>
<evidence type="ECO:0000256" key="2">
    <source>
        <dbReference type="SAM" id="Phobius"/>
    </source>
</evidence>
<protein>
    <submittedName>
        <fullName evidence="3">Uncharacterized protein</fullName>
    </submittedName>
</protein>
<keyword evidence="2" id="KW-0472">Membrane</keyword>
<organism evidence="3 4">
    <name type="scientific">Perca flavescens</name>
    <name type="common">American yellow perch</name>
    <name type="synonym">Morone flavescens</name>
    <dbReference type="NCBI Taxonomy" id="8167"/>
    <lineage>
        <taxon>Eukaryota</taxon>
        <taxon>Metazoa</taxon>
        <taxon>Chordata</taxon>
        <taxon>Craniata</taxon>
        <taxon>Vertebrata</taxon>
        <taxon>Euteleostomi</taxon>
        <taxon>Actinopterygii</taxon>
        <taxon>Neopterygii</taxon>
        <taxon>Teleostei</taxon>
        <taxon>Neoteleostei</taxon>
        <taxon>Acanthomorphata</taxon>
        <taxon>Eupercaria</taxon>
        <taxon>Perciformes</taxon>
        <taxon>Percoidei</taxon>
        <taxon>Percidae</taxon>
        <taxon>Percinae</taxon>
        <taxon>Perca</taxon>
    </lineage>
</organism>
<keyword evidence="2" id="KW-1133">Transmembrane helix</keyword>
<accession>A0A484CDP0</accession>
<sequence length="147" mass="16765">MAEAALSRSRAAAGGLYFLLTLLGLVCLTSSLVDNKKLENMMESLKEARQNLEKLKAEKDTPPELISEYMSFMEPMMEFSKRLSKYLPDDFPPMDGLMENIKGFMEKTKTYVDRENVKMDAKIAKLEKNLENVEKIIKALKGYQAEL</sequence>
<evidence type="ECO:0000256" key="1">
    <source>
        <dbReference type="SAM" id="Coils"/>
    </source>
</evidence>
<dbReference type="AlphaFoldDB" id="A0A484CDP0"/>
<keyword evidence="4" id="KW-1185">Reference proteome</keyword>
<reference evidence="3 4" key="1">
    <citation type="submission" date="2019-01" db="EMBL/GenBank/DDBJ databases">
        <title>A chromosome-scale genome assembly of the yellow perch, Perca flavescens.</title>
        <authorList>
            <person name="Feron R."/>
            <person name="Morvezen R."/>
            <person name="Bestin A."/>
            <person name="Haffray P."/>
            <person name="Klopp C."/>
            <person name="Zahm M."/>
            <person name="Cabau C."/>
            <person name="Roques C."/>
            <person name="Donnadieu C."/>
            <person name="Bouchez O."/>
            <person name="Christie M."/>
            <person name="Larson W."/>
            <person name="Guiguen Y."/>
        </authorList>
    </citation>
    <scope>NUCLEOTIDE SEQUENCE [LARGE SCALE GENOMIC DNA]</scope>
    <source>
        <strain evidence="3">YP-PL-M2</strain>
        <tissue evidence="3">Blood</tissue>
    </source>
</reference>
<feature type="transmembrane region" description="Helical" evidence="2">
    <location>
        <begin position="12"/>
        <end position="33"/>
    </location>
</feature>
<keyword evidence="2" id="KW-0812">Transmembrane</keyword>
<evidence type="ECO:0000313" key="4">
    <source>
        <dbReference type="Proteomes" id="UP000295070"/>
    </source>
</evidence>
<dbReference type="Proteomes" id="UP000295070">
    <property type="component" value="Chromosome 19"/>
</dbReference>
<gene>
    <name evidence="3" type="ORF">EPR50_G00198410</name>
</gene>
<name>A0A484CDP0_PERFV</name>
<proteinExistence type="predicted"/>
<feature type="coiled-coil region" evidence="1">
    <location>
        <begin position="116"/>
        <end position="146"/>
    </location>
</feature>
<comment type="caution">
    <text evidence="3">The sequence shown here is derived from an EMBL/GenBank/DDBJ whole genome shotgun (WGS) entry which is preliminary data.</text>
</comment>
<keyword evidence="1" id="KW-0175">Coiled coil</keyword>
<evidence type="ECO:0000313" key="3">
    <source>
        <dbReference type="EMBL" id="TDG99844.1"/>
    </source>
</evidence>